<evidence type="ECO:0000259" key="7">
    <source>
        <dbReference type="PROSITE" id="PS51330"/>
    </source>
</evidence>
<dbReference type="EMBL" id="QKKZ01000003">
    <property type="protein sequence ID" value="KAB7514056.1"/>
    <property type="molecule type" value="Genomic_DNA"/>
</dbReference>
<evidence type="ECO:0000256" key="5">
    <source>
        <dbReference type="ARBA" id="ARBA00023002"/>
    </source>
</evidence>
<evidence type="ECO:0000313" key="12">
    <source>
        <dbReference type="Proteomes" id="UP000326302"/>
    </source>
</evidence>
<evidence type="ECO:0000313" key="9">
    <source>
        <dbReference type="EMBL" id="KAB7514410.1"/>
    </source>
</evidence>
<evidence type="ECO:0000256" key="1">
    <source>
        <dbReference type="ARBA" id="ARBA00004903"/>
    </source>
</evidence>
<dbReference type="PANTHER" id="PTHR48069">
    <property type="entry name" value="DIHYDROFOLATE REDUCTASE"/>
    <property type="match status" value="1"/>
</dbReference>
<accession>A0A5N5UJT4</accession>
<dbReference type="Proteomes" id="UP000326302">
    <property type="component" value="Unassembled WGS sequence"/>
</dbReference>
<evidence type="ECO:0000256" key="2">
    <source>
        <dbReference type="ARBA" id="ARBA00012856"/>
    </source>
</evidence>
<proteinExistence type="inferred from homology"/>
<keyword evidence="5" id="KW-0560">Oxidoreductase</keyword>
<dbReference type="SUPFAM" id="SSF53597">
    <property type="entry name" value="Dihydrofolate reductase-like"/>
    <property type="match status" value="1"/>
</dbReference>
<gene>
    <name evidence="8" type="ORF">DM867_09535</name>
    <name evidence="9" type="ORF">DMP03_11170</name>
    <name evidence="10" type="ORF">DP108_05740</name>
</gene>
<dbReference type="GO" id="GO:0046452">
    <property type="term" value="P:dihydrofolate metabolic process"/>
    <property type="evidence" value="ECO:0007669"/>
    <property type="project" value="TreeGrafter"/>
</dbReference>
<dbReference type="GO" id="GO:0006730">
    <property type="term" value="P:one-carbon metabolic process"/>
    <property type="evidence" value="ECO:0007669"/>
    <property type="project" value="UniProtKB-KW"/>
</dbReference>
<dbReference type="PROSITE" id="PS51330">
    <property type="entry name" value="DHFR_2"/>
    <property type="match status" value="1"/>
</dbReference>
<dbReference type="RefSeq" id="WP_152120738.1">
    <property type="nucleotide sequence ID" value="NZ_QJOW01000004.1"/>
</dbReference>
<keyword evidence="13" id="KW-1185">Reference proteome</keyword>
<organism evidence="10 11">
    <name type="scientific">Halosegnis rubeus</name>
    <dbReference type="NCBI Taxonomy" id="2212850"/>
    <lineage>
        <taxon>Archaea</taxon>
        <taxon>Methanobacteriati</taxon>
        <taxon>Methanobacteriota</taxon>
        <taxon>Stenosarchaea group</taxon>
        <taxon>Halobacteria</taxon>
        <taxon>Halobacteriales</taxon>
        <taxon>Natronomonadaceae</taxon>
        <taxon>Halosegnis</taxon>
    </lineage>
</organism>
<dbReference type="GO" id="GO:0046654">
    <property type="term" value="P:tetrahydrofolate biosynthetic process"/>
    <property type="evidence" value="ECO:0007669"/>
    <property type="project" value="InterPro"/>
</dbReference>
<sequence>MELISVAAIAGNRVLGKDGELPWPSIPADKRQYRERIADWPVVLGRRTFDSMRDDLPGTVQIVLSRSESDYSVDSARHASGVDATLDMLEATAHDRAYVIGGAAIYELFQPVVDRMLLSRIPGAYDGDVYFHEWDRDAWELASQTPYEEFTLEEWVRRRE</sequence>
<dbReference type="PANTHER" id="PTHR48069:SF3">
    <property type="entry name" value="DIHYDROFOLATE REDUCTASE"/>
    <property type="match status" value="1"/>
</dbReference>
<dbReference type="AlphaFoldDB" id="A0A5N5UJT4"/>
<evidence type="ECO:0000313" key="8">
    <source>
        <dbReference type="EMBL" id="KAB7514056.1"/>
    </source>
</evidence>
<keyword evidence="4" id="KW-0521">NADP</keyword>
<comment type="caution">
    <text evidence="10">The sequence shown here is derived from an EMBL/GenBank/DDBJ whole genome shotgun (WGS) entry which is preliminary data.</text>
</comment>
<protein>
    <recommendedName>
        <fullName evidence="2">dihydrofolate reductase</fullName>
        <ecNumber evidence="2">1.5.1.3</ecNumber>
    </recommendedName>
</protein>
<dbReference type="PROSITE" id="PS00075">
    <property type="entry name" value="DHFR_1"/>
    <property type="match status" value="1"/>
</dbReference>
<feature type="domain" description="DHFR" evidence="7">
    <location>
        <begin position="2"/>
        <end position="159"/>
    </location>
</feature>
<name>A0A5N5UJT4_9EURY</name>
<dbReference type="PIRSF" id="PIRSF000194">
    <property type="entry name" value="DHFR"/>
    <property type="match status" value="1"/>
</dbReference>
<dbReference type="Proteomes" id="UP000326865">
    <property type="component" value="Unassembled WGS sequence"/>
</dbReference>
<dbReference type="GO" id="GO:0046655">
    <property type="term" value="P:folic acid metabolic process"/>
    <property type="evidence" value="ECO:0007669"/>
    <property type="project" value="TreeGrafter"/>
</dbReference>
<dbReference type="GO" id="GO:0050661">
    <property type="term" value="F:NADP binding"/>
    <property type="evidence" value="ECO:0007669"/>
    <property type="project" value="InterPro"/>
</dbReference>
<dbReference type="GO" id="GO:0004146">
    <property type="term" value="F:dihydrofolate reductase activity"/>
    <property type="evidence" value="ECO:0007669"/>
    <property type="project" value="UniProtKB-EC"/>
</dbReference>
<dbReference type="EC" id="1.5.1.3" evidence="2"/>
<reference evidence="11 12" key="1">
    <citation type="submission" date="2019-10" db="EMBL/GenBank/DDBJ databases">
        <title>Unraveling microbial dark matter from salterns through culturing: the case of the genus Halosegnis.</title>
        <authorList>
            <person name="Duran-Viseras A."/>
            <person name="Andrei A.-S."/>
            <person name="Vera-Gargallo B."/>
            <person name="Ghai R."/>
            <person name="Sanchez-Porro C."/>
            <person name="Ventosa A."/>
        </authorList>
    </citation>
    <scope>NUCLEOTIDE SEQUENCE [LARGE SCALE GENOMIC DNA]</scope>
    <source>
        <strain evidence="9 12">F17-44</strain>
        <strain evidence="8 13">F18-79</strain>
        <strain evidence="10 11">F19-13</strain>
    </source>
</reference>
<evidence type="ECO:0000256" key="3">
    <source>
        <dbReference type="ARBA" id="ARBA00022563"/>
    </source>
</evidence>
<dbReference type="InterPro" id="IPR012259">
    <property type="entry name" value="DHFR"/>
</dbReference>
<dbReference type="CDD" id="cd00209">
    <property type="entry name" value="DHFR"/>
    <property type="match status" value="1"/>
</dbReference>
<accession>A0A5N5U726</accession>
<dbReference type="PRINTS" id="PR00070">
    <property type="entry name" value="DHFR"/>
</dbReference>
<dbReference type="Gene3D" id="3.40.430.10">
    <property type="entry name" value="Dihydrofolate Reductase, subunit A"/>
    <property type="match status" value="1"/>
</dbReference>
<evidence type="ECO:0000313" key="10">
    <source>
        <dbReference type="EMBL" id="KAB7519019.1"/>
    </source>
</evidence>
<dbReference type="OrthoDB" id="337010at2157"/>
<evidence type="ECO:0000256" key="4">
    <source>
        <dbReference type="ARBA" id="ARBA00022857"/>
    </source>
</evidence>
<dbReference type="Proteomes" id="UP000326207">
    <property type="component" value="Unassembled WGS sequence"/>
</dbReference>
<dbReference type="Pfam" id="PF00186">
    <property type="entry name" value="DHFR_1"/>
    <property type="match status" value="1"/>
</dbReference>
<evidence type="ECO:0000313" key="11">
    <source>
        <dbReference type="Proteomes" id="UP000326207"/>
    </source>
</evidence>
<dbReference type="GO" id="GO:0005829">
    <property type="term" value="C:cytosol"/>
    <property type="evidence" value="ECO:0007669"/>
    <property type="project" value="TreeGrafter"/>
</dbReference>
<dbReference type="InterPro" id="IPR024072">
    <property type="entry name" value="DHFR-like_dom_sf"/>
</dbReference>
<comment type="pathway">
    <text evidence="1">Cofactor biosynthesis; tetrahydrofolate biosynthesis; 5,6,7,8-tetrahydrofolate from 7,8-dihydrofolate: step 1/1.</text>
</comment>
<dbReference type="InterPro" id="IPR017925">
    <property type="entry name" value="DHFR_CS"/>
</dbReference>
<accession>A0A5N5U5Z4</accession>
<evidence type="ECO:0000256" key="6">
    <source>
        <dbReference type="RuleBase" id="RU004474"/>
    </source>
</evidence>
<dbReference type="EMBL" id="QJOW01000004">
    <property type="protein sequence ID" value="KAB7514410.1"/>
    <property type="molecule type" value="Genomic_DNA"/>
</dbReference>
<dbReference type="EMBL" id="QMDY01000003">
    <property type="protein sequence ID" value="KAB7519019.1"/>
    <property type="molecule type" value="Genomic_DNA"/>
</dbReference>
<comment type="similarity">
    <text evidence="6">Belongs to the dihydrofolate reductase family.</text>
</comment>
<dbReference type="InterPro" id="IPR001796">
    <property type="entry name" value="DHFR_dom"/>
</dbReference>
<keyword evidence="3" id="KW-0554">One-carbon metabolism</keyword>
<evidence type="ECO:0000313" key="13">
    <source>
        <dbReference type="Proteomes" id="UP000326865"/>
    </source>
</evidence>